<keyword evidence="3" id="KW-1185">Reference proteome</keyword>
<accession>A0ABN3H365</accession>
<protein>
    <submittedName>
        <fullName evidence="2">Uncharacterized protein</fullName>
    </submittedName>
</protein>
<organism evidence="2 3">
    <name type="scientific">Gordonia cholesterolivorans</name>
    <dbReference type="NCBI Taxonomy" id="559625"/>
    <lineage>
        <taxon>Bacteria</taxon>
        <taxon>Bacillati</taxon>
        <taxon>Actinomycetota</taxon>
        <taxon>Actinomycetes</taxon>
        <taxon>Mycobacteriales</taxon>
        <taxon>Gordoniaceae</taxon>
        <taxon>Gordonia</taxon>
    </lineage>
</organism>
<evidence type="ECO:0000313" key="3">
    <source>
        <dbReference type="Proteomes" id="UP001501170"/>
    </source>
</evidence>
<comment type="caution">
    <text evidence="2">The sequence shown here is derived from an EMBL/GenBank/DDBJ whole genome shotgun (WGS) entry which is preliminary data.</text>
</comment>
<name>A0ABN3H365_9ACTN</name>
<evidence type="ECO:0000256" key="1">
    <source>
        <dbReference type="SAM" id="Coils"/>
    </source>
</evidence>
<feature type="coiled-coil region" evidence="1">
    <location>
        <begin position="4"/>
        <end position="85"/>
    </location>
</feature>
<dbReference type="RefSeq" id="WP_006896708.1">
    <property type="nucleotide sequence ID" value="NZ_BAAARB010000002.1"/>
</dbReference>
<proteinExistence type="predicted"/>
<sequence length="86" mass="9521">MSEVQAERQAVMQAVSTLQQLERLIRSQHGEVRNLSSEVRRVAGSTSTKADDRMVNALQASSVSLDALQQRIAAAMRQAEDIARRL</sequence>
<gene>
    <name evidence="2" type="ORF">GCM10009855_04350</name>
</gene>
<evidence type="ECO:0000313" key="2">
    <source>
        <dbReference type="EMBL" id="GAA2368198.1"/>
    </source>
</evidence>
<dbReference type="Proteomes" id="UP001501170">
    <property type="component" value="Unassembled WGS sequence"/>
</dbReference>
<dbReference type="EMBL" id="BAAARB010000002">
    <property type="protein sequence ID" value="GAA2368198.1"/>
    <property type="molecule type" value="Genomic_DNA"/>
</dbReference>
<reference evidence="2 3" key="1">
    <citation type="journal article" date="2019" name="Int. J. Syst. Evol. Microbiol.">
        <title>The Global Catalogue of Microorganisms (GCM) 10K type strain sequencing project: providing services to taxonomists for standard genome sequencing and annotation.</title>
        <authorList>
            <consortium name="The Broad Institute Genomics Platform"/>
            <consortium name="The Broad Institute Genome Sequencing Center for Infectious Disease"/>
            <person name="Wu L."/>
            <person name="Ma J."/>
        </authorList>
    </citation>
    <scope>NUCLEOTIDE SEQUENCE [LARGE SCALE GENOMIC DNA]</scope>
    <source>
        <strain evidence="2 3">JCM 16227</strain>
    </source>
</reference>
<keyword evidence="1" id="KW-0175">Coiled coil</keyword>